<evidence type="ECO:0000256" key="3">
    <source>
        <dbReference type="SAM" id="SignalP"/>
    </source>
</evidence>
<feature type="chain" id="PRO_5042127566" evidence="3">
    <location>
        <begin position="19"/>
        <end position="919"/>
    </location>
</feature>
<name>A0AAE1FWM0_PETCI</name>
<feature type="compositionally biased region" description="Low complexity" evidence="1">
    <location>
        <begin position="537"/>
        <end position="556"/>
    </location>
</feature>
<feature type="region of interest" description="Disordered" evidence="1">
    <location>
        <begin position="398"/>
        <end position="418"/>
    </location>
</feature>
<evidence type="ECO:0000313" key="4">
    <source>
        <dbReference type="EMBL" id="KAK3881209.1"/>
    </source>
</evidence>
<keyword evidence="2" id="KW-1133">Transmembrane helix</keyword>
<feature type="region of interest" description="Disordered" evidence="1">
    <location>
        <begin position="692"/>
        <end position="799"/>
    </location>
</feature>
<evidence type="ECO:0000256" key="2">
    <source>
        <dbReference type="SAM" id="Phobius"/>
    </source>
</evidence>
<feature type="compositionally biased region" description="Low complexity" evidence="1">
    <location>
        <begin position="692"/>
        <end position="775"/>
    </location>
</feature>
<keyword evidence="2" id="KW-0472">Membrane</keyword>
<keyword evidence="2" id="KW-0812">Transmembrane</keyword>
<protein>
    <submittedName>
        <fullName evidence="4">Uncharacterized protein</fullName>
    </submittedName>
</protein>
<feature type="region of interest" description="Disordered" evidence="1">
    <location>
        <begin position="535"/>
        <end position="627"/>
    </location>
</feature>
<evidence type="ECO:0000313" key="5">
    <source>
        <dbReference type="Proteomes" id="UP001286313"/>
    </source>
</evidence>
<feature type="compositionally biased region" description="Basic and acidic residues" evidence="1">
    <location>
        <begin position="777"/>
        <end position="788"/>
    </location>
</feature>
<feature type="region of interest" description="Disordered" evidence="1">
    <location>
        <begin position="324"/>
        <end position="343"/>
    </location>
</feature>
<feature type="compositionally biased region" description="Low complexity" evidence="1">
    <location>
        <begin position="583"/>
        <end position="614"/>
    </location>
</feature>
<dbReference type="Proteomes" id="UP001286313">
    <property type="component" value="Unassembled WGS sequence"/>
</dbReference>
<keyword evidence="3" id="KW-0732">Signal</keyword>
<keyword evidence="5" id="KW-1185">Reference proteome</keyword>
<feature type="transmembrane region" description="Helical" evidence="2">
    <location>
        <begin position="881"/>
        <end position="900"/>
    </location>
</feature>
<gene>
    <name evidence="4" type="ORF">Pcinc_014338</name>
</gene>
<sequence>MSGLRMVILVMMVLDGECKTCHRVPIPHNTHTTLPLHLHSTSSSHLLESHMTFHPPYDVKEWNLRLFIIPHDVARAAATIALVSDHGSSSSSSSGSEASVVVVVGCDRDEAKQVSSVIKPWSTVTHSAHSKTNYVHSKNITLQVWSDHLEVKETRVGEEESVLMLRHNCSFTLDHFPDLSLAVKCFNHQQNDCGTVGFCWDDCQMIRVPPNHRPLTLHHQTTTTTTTKGKEGENNHHLDHNLHYYLLSTSFLHHAPRHQNTSWGIDVEIIPNSQNNNKTAQNINNSTARNDIKTTQTNYKETQNNDNNKIKKDSSKTQYKKNATQNNNTAQNNNNKTTQNNITTAGQDYNKTTQACSIFFIHNPGHTRAENAMGISCNTSTNGGVVEKQNTFNTNTNGGAVAKENHSNTNKTVGGAADAKEKTRWTTVDLWPVANQSFFHSPTSSSYLQERALKIEVGLTHIQVTETTGGKNTVLLYHQCSAPLQHFPALVLHVKCGYGTPECGSVTPCRNGTECKTEKIPQAASSVLVTPYHYHHNNTTTTTQPLPPQQNHHNNTTIKTPQRNHHENNTTTTPQQQHHHHNTTTTTPQPHYNNNNTSTPTQPPQHNTTTTTTKTKQHNHHHNNTTTHNKHDILETHLQLHQLPINMTWSLVMSFSSNDKEKDWMVVMLGLIHTPNRTKGDILVGRCNATTTNTNTTDNTNHNTHTNNNHININTHTNSTHTNTNTHTNSSHTNTNTHTNSSHSNTNTHTNSSHTNTNTHTNSSHTHTASTTTTTRSNKETDTTEKMTRTLTSSHNTPRGIVIMVNQTHIQVNEKTVGQHVMLQTASHSFNTFPSLTLRVSCSVGTPYCGFISTCKSKDPDVFKPTLPSPNLFLASLTTKMVLVMVLVCVVCGTVLAWLIEMTQSPSYIRQELTAKDRW</sequence>
<comment type="caution">
    <text evidence="4">The sequence shown here is derived from an EMBL/GenBank/DDBJ whole genome shotgun (WGS) entry which is preliminary data.</text>
</comment>
<dbReference type="EMBL" id="JAWQEG010001244">
    <property type="protein sequence ID" value="KAK3881209.1"/>
    <property type="molecule type" value="Genomic_DNA"/>
</dbReference>
<evidence type="ECO:0000256" key="1">
    <source>
        <dbReference type="SAM" id="MobiDB-lite"/>
    </source>
</evidence>
<organism evidence="4 5">
    <name type="scientific">Petrolisthes cinctipes</name>
    <name type="common">Flat porcelain crab</name>
    <dbReference type="NCBI Taxonomy" id="88211"/>
    <lineage>
        <taxon>Eukaryota</taxon>
        <taxon>Metazoa</taxon>
        <taxon>Ecdysozoa</taxon>
        <taxon>Arthropoda</taxon>
        <taxon>Crustacea</taxon>
        <taxon>Multicrustacea</taxon>
        <taxon>Malacostraca</taxon>
        <taxon>Eumalacostraca</taxon>
        <taxon>Eucarida</taxon>
        <taxon>Decapoda</taxon>
        <taxon>Pleocyemata</taxon>
        <taxon>Anomura</taxon>
        <taxon>Galatheoidea</taxon>
        <taxon>Porcellanidae</taxon>
        <taxon>Petrolisthes</taxon>
    </lineage>
</organism>
<dbReference type="AlphaFoldDB" id="A0AAE1FWM0"/>
<feature type="signal peptide" evidence="3">
    <location>
        <begin position="1"/>
        <end position="18"/>
    </location>
</feature>
<proteinExistence type="predicted"/>
<reference evidence="4" key="1">
    <citation type="submission" date="2023-10" db="EMBL/GenBank/DDBJ databases">
        <title>Genome assemblies of two species of porcelain crab, Petrolisthes cinctipes and Petrolisthes manimaculis (Anomura: Porcellanidae).</title>
        <authorList>
            <person name="Angst P."/>
        </authorList>
    </citation>
    <scope>NUCLEOTIDE SEQUENCE</scope>
    <source>
        <strain evidence="4">PB745_01</strain>
        <tissue evidence="4">Gill</tissue>
    </source>
</reference>
<accession>A0AAE1FWM0</accession>